<dbReference type="EMBL" id="CABWIK020000055">
    <property type="protein sequence ID" value="CAB3974181.1"/>
    <property type="molecule type" value="Genomic_DNA"/>
</dbReference>
<feature type="domain" description="TonB-dependent receptor plug" evidence="15">
    <location>
        <begin position="61"/>
        <end position="163"/>
    </location>
</feature>
<keyword evidence="7 10" id="KW-0472">Membrane</keyword>
<dbReference type="GO" id="GO:0015344">
    <property type="term" value="F:siderophore uptake transmembrane transporter activity"/>
    <property type="evidence" value="ECO:0007669"/>
    <property type="project" value="TreeGrafter"/>
</dbReference>
<feature type="compositionally biased region" description="Basic and acidic residues" evidence="12">
    <location>
        <begin position="531"/>
        <end position="554"/>
    </location>
</feature>
<dbReference type="SUPFAM" id="SSF56935">
    <property type="entry name" value="Porins"/>
    <property type="match status" value="1"/>
</dbReference>
<proteinExistence type="inferred from homology"/>
<keyword evidence="4 10" id="KW-1134">Transmembrane beta strand</keyword>
<evidence type="ECO:0000256" key="13">
    <source>
        <dbReference type="SAM" id="SignalP"/>
    </source>
</evidence>
<keyword evidence="6 11" id="KW-0798">TonB box</keyword>
<dbReference type="PANTHER" id="PTHR32552">
    <property type="entry name" value="FERRICHROME IRON RECEPTOR-RELATED"/>
    <property type="match status" value="1"/>
</dbReference>
<evidence type="ECO:0000256" key="9">
    <source>
        <dbReference type="ARBA" id="ARBA00023237"/>
    </source>
</evidence>
<dbReference type="AlphaFoldDB" id="A0A6J5JSI6"/>
<feature type="compositionally biased region" description="Basic residues" evidence="12">
    <location>
        <begin position="751"/>
        <end position="761"/>
    </location>
</feature>
<dbReference type="Gene3D" id="2.170.130.10">
    <property type="entry name" value="TonB-dependent receptor, plug domain"/>
    <property type="match status" value="1"/>
</dbReference>
<feature type="compositionally biased region" description="Basic and acidic residues" evidence="12">
    <location>
        <begin position="644"/>
        <end position="669"/>
    </location>
</feature>
<evidence type="ECO:0000256" key="3">
    <source>
        <dbReference type="ARBA" id="ARBA00022448"/>
    </source>
</evidence>
<evidence type="ECO:0000313" key="16">
    <source>
        <dbReference type="EMBL" id="CAB3974181.1"/>
    </source>
</evidence>
<name>A0A6J5JSI6_9BURK</name>
<reference evidence="16 17" key="1">
    <citation type="submission" date="2020-04" db="EMBL/GenBank/DDBJ databases">
        <authorList>
            <person name="Depoorter E."/>
        </authorList>
    </citation>
    <scope>NUCLEOTIDE SEQUENCE [LARGE SCALE GENOMIC DNA]</scope>
    <source>
        <strain evidence="16 17">BCC0132</strain>
    </source>
</reference>
<evidence type="ECO:0000313" key="17">
    <source>
        <dbReference type="Proteomes" id="UP000494322"/>
    </source>
</evidence>
<feature type="region of interest" description="Disordered" evidence="12">
    <location>
        <begin position="733"/>
        <end position="761"/>
    </location>
</feature>
<dbReference type="Gene3D" id="2.40.170.20">
    <property type="entry name" value="TonB-dependent receptor, beta-barrel domain"/>
    <property type="match status" value="1"/>
</dbReference>
<dbReference type="InterPro" id="IPR000531">
    <property type="entry name" value="Beta-barrel_TonB"/>
</dbReference>
<evidence type="ECO:0000256" key="12">
    <source>
        <dbReference type="SAM" id="MobiDB-lite"/>
    </source>
</evidence>
<evidence type="ECO:0000256" key="11">
    <source>
        <dbReference type="RuleBase" id="RU003357"/>
    </source>
</evidence>
<feature type="domain" description="TonB-dependent receptor-like beta-barrel" evidence="14">
    <location>
        <begin position="274"/>
        <end position="489"/>
    </location>
</feature>
<dbReference type="PROSITE" id="PS52016">
    <property type="entry name" value="TONB_DEPENDENT_REC_3"/>
    <property type="match status" value="1"/>
</dbReference>
<dbReference type="InterPro" id="IPR036942">
    <property type="entry name" value="Beta-barrel_TonB_sf"/>
</dbReference>
<keyword evidence="8 16" id="KW-0675">Receptor</keyword>
<dbReference type="Pfam" id="PF00593">
    <property type="entry name" value="TonB_dep_Rec_b-barrel"/>
    <property type="match status" value="1"/>
</dbReference>
<feature type="compositionally biased region" description="Basic and acidic residues" evidence="12">
    <location>
        <begin position="510"/>
        <end position="520"/>
    </location>
</feature>
<feature type="chain" id="PRO_5027050577" evidence="13">
    <location>
        <begin position="22"/>
        <end position="761"/>
    </location>
</feature>
<dbReference type="Proteomes" id="UP000494322">
    <property type="component" value="Unassembled WGS sequence"/>
</dbReference>
<feature type="compositionally biased region" description="Basic residues" evidence="12">
    <location>
        <begin position="733"/>
        <end position="743"/>
    </location>
</feature>
<feature type="region of interest" description="Disordered" evidence="12">
    <location>
        <begin position="507"/>
        <end position="579"/>
    </location>
</feature>
<protein>
    <submittedName>
        <fullName evidence="16">TonB-dependent receptor</fullName>
    </submittedName>
</protein>
<feature type="signal peptide" evidence="13">
    <location>
        <begin position="1"/>
        <end position="21"/>
    </location>
</feature>
<keyword evidence="5 10" id="KW-0812">Transmembrane</keyword>
<comment type="subcellular location">
    <subcellularLocation>
        <location evidence="1 10">Cell outer membrane</location>
        <topology evidence="1 10">Multi-pass membrane protein</topology>
    </subcellularLocation>
</comment>
<evidence type="ECO:0000259" key="14">
    <source>
        <dbReference type="Pfam" id="PF00593"/>
    </source>
</evidence>
<evidence type="ECO:0000256" key="6">
    <source>
        <dbReference type="ARBA" id="ARBA00023077"/>
    </source>
</evidence>
<feature type="region of interest" description="Disordered" evidence="12">
    <location>
        <begin position="639"/>
        <end position="669"/>
    </location>
</feature>
<sequence length="761" mass="82924">MKFRLMLPAAVLAAFSPTGHAQESDAASAGATLAPIRVNAQKATPLTQPLDTGSRLGLTSLETPASVEQIDRKTLDTRGDSAIVDAVSRAAGISASPHPGNGGSELGARGFVGASSVTQLYDGVRPYGAIGITFPFDTWSVDHIDVLRGPASVIYGEGAIGGVVNIVPKKPTRGAIRNELQVGGGTEGTARVAFGSGGAINDKLSYRFDISGNRSSNWVDRGNSRNLSISGALRYDVSADLYVTASYAQGFQHPMQYFGVPLVNGARDRALDKKNYNVGDSDIAFRDSWATVAANWQPSDSLNVTSTLYRMKSNRHWKDAEYYTYLPSTAQVRRSSFTEIFHDQEQYGNVTAATVTAALLGMRNTFSTGFEFNHTTFQHDNNSPYSGTSTVDPFNFDPGSFINTAGTYPKYRSQANQYALFAENRLEITPRWSVIGGLRYDHASVNRDDLVNGGAFTKVFANTGWRIGTVYDVQPGLAVYGQYSVAADPISSLLSLNASKANFTLATGRPADRDRREAVVPRRQGGMDAGRVPDRQEQSVDGRSAEPEPVDPDRPAVVARARGDGRRGDREGLARRRERVDPAREIRRLPADVRRHDGVARGQRAGVGAAAAREPVGELALRAGLDGHRGRQVRRQAFRRHREPARDAVVHDRRPRPRVEAAQGHDDHRARVQRIQPALRAVRVLQRDAVPARQRPAARSGGELPVLMRRDAVRDTRRRCACPAAGACIATSPRRRGHSRNRMHALDRRTAAARRIPRRAA</sequence>
<evidence type="ECO:0000256" key="7">
    <source>
        <dbReference type="ARBA" id="ARBA00023136"/>
    </source>
</evidence>
<dbReference type="InterPro" id="IPR039426">
    <property type="entry name" value="TonB-dep_rcpt-like"/>
</dbReference>
<evidence type="ECO:0000259" key="15">
    <source>
        <dbReference type="Pfam" id="PF07715"/>
    </source>
</evidence>
<dbReference type="InterPro" id="IPR037066">
    <property type="entry name" value="Plug_dom_sf"/>
</dbReference>
<evidence type="ECO:0000256" key="4">
    <source>
        <dbReference type="ARBA" id="ARBA00022452"/>
    </source>
</evidence>
<dbReference type="GO" id="GO:0009279">
    <property type="term" value="C:cell outer membrane"/>
    <property type="evidence" value="ECO:0007669"/>
    <property type="project" value="UniProtKB-SubCell"/>
</dbReference>
<evidence type="ECO:0000256" key="10">
    <source>
        <dbReference type="PROSITE-ProRule" id="PRU01360"/>
    </source>
</evidence>
<feature type="compositionally biased region" description="Basic and acidic residues" evidence="12">
    <location>
        <begin position="561"/>
        <end position="579"/>
    </location>
</feature>
<evidence type="ECO:0000256" key="2">
    <source>
        <dbReference type="ARBA" id="ARBA00009810"/>
    </source>
</evidence>
<evidence type="ECO:0000256" key="1">
    <source>
        <dbReference type="ARBA" id="ARBA00004571"/>
    </source>
</evidence>
<dbReference type="InterPro" id="IPR012910">
    <property type="entry name" value="Plug_dom"/>
</dbReference>
<dbReference type="PANTHER" id="PTHR32552:SF84">
    <property type="entry name" value="TONB-DEPENDENT RECEPTOR-RELATED"/>
    <property type="match status" value="1"/>
</dbReference>
<dbReference type="Pfam" id="PF07715">
    <property type="entry name" value="Plug"/>
    <property type="match status" value="1"/>
</dbReference>
<comment type="similarity">
    <text evidence="2 10 11">Belongs to the TonB-dependent receptor family.</text>
</comment>
<evidence type="ECO:0000256" key="5">
    <source>
        <dbReference type="ARBA" id="ARBA00022692"/>
    </source>
</evidence>
<gene>
    <name evidence="16" type="ORF">BCO9919_06139</name>
</gene>
<keyword evidence="9 10" id="KW-0998">Cell outer membrane</keyword>
<organism evidence="16 17">
    <name type="scientific">Burkholderia cenocepacia</name>
    <dbReference type="NCBI Taxonomy" id="95486"/>
    <lineage>
        <taxon>Bacteria</taxon>
        <taxon>Pseudomonadati</taxon>
        <taxon>Pseudomonadota</taxon>
        <taxon>Betaproteobacteria</taxon>
        <taxon>Burkholderiales</taxon>
        <taxon>Burkholderiaceae</taxon>
        <taxon>Burkholderia</taxon>
        <taxon>Burkholderia cepacia complex</taxon>
    </lineage>
</organism>
<keyword evidence="3 10" id="KW-0813">Transport</keyword>
<evidence type="ECO:0000256" key="8">
    <source>
        <dbReference type="ARBA" id="ARBA00023170"/>
    </source>
</evidence>
<keyword evidence="13" id="KW-0732">Signal</keyword>
<accession>A0A6J5JSI6</accession>